<protein>
    <submittedName>
        <fullName evidence="1">Terpene synthase family protein</fullName>
    </submittedName>
</protein>
<reference evidence="1 2" key="1">
    <citation type="submission" date="2023-04" db="EMBL/GenBank/DDBJ databases">
        <title>Colletotrichum tabacum stain YC1 causing leaf anthracnose on Nicotiana tabacum(L.) cv.</title>
        <authorList>
            <person name="Ji Z."/>
            <person name="Wang M."/>
            <person name="Zhang J."/>
            <person name="Wang N."/>
            <person name="Zhou Z."/>
        </authorList>
    </citation>
    <scope>NUCLEOTIDE SEQUENCE [LARGE SCALE GENOMIC DNA]</scope>
    <source>
        <strain evidence="1 2">YC1</strain>
    </source>
</reference>
<evidence type="ECO:0000313" key="2">
    <source>
        <dbReference type="Proteomes" id="UP001327957"/>
    </source>
</evidence>
<dbReference type="EMBL" id="JASAOK010000012">
    <property type="protein sequence ID" value="KAK6224470.1"/>
    <property type="molecule type" value="Genomic_DNA"/>
</dbReference>
<accession>A0AAV9TQ73</accession>
<gene>
    <name evidence="1" type="ORF">QIS74_02797</name>
</gene>
<dbReference type="Proteomes" id="UP001327957">
    <property type="component" value="Unassembled WGS sequence"/>
</dbReference>
<keyword evidence="2" id="KW-1185">Reference proteome</keyword>
<comment type="caution">
    <text evidence="1">The sequence shown here is derived from an EMBL/GenBank/DDBJ whole genome shotgun (WGS) entry which is preliminary data.</text>
</comment>
<evidence type="ECO:0000313" key="1">
    <source>
        <dbReference type="EMBL" id="KAK6224470.1"/>
    </source>
</evidence>
<dbReference type="AlphaFoldDB" id="A0AAV9TQ73"/>
<organism evidence="1 2">
    <name type="scientific">Colletotrichum tabaci</name>
    <dbReference type="NCBI Taxonomy" id="1209068"/>
    <lineage>
        <taxon>Eukaryota</taxon>
        <taxon>Fungi</taxon>
        <taxon>Dikarya</taxon>
        <taxon>Ascomycota</taxon>
        <taxon>Pezizomycotina</taxon>
        <taxon>Sordariomycetes</taxon>
        <taxon>Hypocreomycetidae</taxon>
        <taxon>Glomerellales</taxon>
        <taxon>Glomerellaceae</taxon>
        <taxon>Colletotrichum</taxon>
        <taxon>Colletotrichum destructivum species complex</taxon>
    </lineage>
</organism>
<sequence length="74" mass="7999">MPVTVNLQLANGINLPEAMASAEMQKPEIKESLVLFLTNVNVNRVLDAVVDRLDHGIVPGNEASEPASALFSWI</sequence>
<proteinExistence type="predicted"/>
<name>A0AAV9TQ73_9PEZI</name>